<dbReference type="EMBL" id="LT629772">
    <property type="protein sequence ID" value="SDS26981.1"/>
    <property type="molecule type" value="Genomic_DNA"/>
</dbReference>
<keyword evidence="3" id="KW-1185">Reference proteome</keyword>
<dbReference type="Gene3D" id="3.10.620.30">
    <property type="match status" value="1"/>
</dbReference>
<evidence type="ECO:0000313" key="2">
    <source>
        <dbReference type="EMBL" id="SDS26981.1"/>
    </source>
</evidence>
<dbReference type="SMART" id="SM00460">
    <property type="entry name" value="TGc"/>
    <property type="match status" value="1"/>
</dbReference>
<reference evidence="2 3" key="1">
    <citation type="submission" date="2016-10" db="EMBL/GenBank/DDBJ databases">
        <authorList>
            <person name="de Groot N.N."/>
        </authorList>
    </citation>
    <scope>NUCLEOTIDE SEQUENCE [LARGE SCALE GENOMIC DNA]</scope>
    <source>
        <strain evidence="2 3">DSM 21800</strain>
    </source>
</reference>
<dbReference type="InterPro" id="IPR002931">
    <property type="entry name" value="Transglutaminase-like"/>
</dbReference>
<accession>A0A1H1QU21</accession>
<evidence type="ECO:0000259" key="1">
    <source>
        <dbReference type="SMART" id="SM00460"/>
    </source>
</evidence>
<dbReference type="SUPFAM" id="SSF54001">
    <property type="entry name" value="Cysteine proteinases"/>
    <property type="match status" value="1"/>
</dbReference>
<dbReference type="Pfam" id="PF01841">
    <property type="entry name" value="Transglut_core"/>
    <property type="match status" value="1"/>
</dbReference>
<dbReference type="AlphaFoldDB" id="A0A1H1QU21"/>
<dbReference type="STRING" id="630515.SAMN04489812_1392"/>
<gene>
    <name evidence="2" type="ORF">SAMN04489812_1392</name>
</gene>
<protein>
    <submittedName>
        <fullName evidence="2">Transglutaminase-like superfamily protein</fullName>
    </submittedName>
</protein>
<dbReference type="RefSeq" id="WP_091521936.1">
    <property type="nucleotide sequence ID" value="NZ_LT629772.1"/>
</dbReference>
<organism evidence="2 3">
    <name type="scientific">Microlunatus soli</name>
    <dbReference type="NCBI Taxonomy" id="630515"/>
    <lineage>
        <taxon>Bacteria</taxon>
        <taxon>Bacillati</taxon>
        <taxon>Actinomycetota</taxon>
        <taxon>Actinomycetes</taxon>
        <taxon>Propionibacteriales</taxon>
        <taxon>Propionibacteriaceae</taxon>
        <taxon>Microlunatus</taxon>
    </lineage>
</organism>
<dbReference type="OrthoDB" id="148799at2"/>
<dbReference type="Proteomes" id="UP000199103">
    <property type="component" value="Chromosome I"/>
</dbReference>
<dbReference type="InterPro" id="IPR038765">
    <property type="entry name" value="Papain-like_cys_pep_sf"/>
</dbReference>
<sequence length="314" mass="34823">MAERMLPVLPDYQPGRWAVHTAYSDPGRFGPLLDAVPGQDRAASTVARNLIVHYRASEVELPEGTRSDVNARWIAKILELDQQRHPADLGTPRAESRRVQGCCRDHSLLAAAILRQHGIAARIRYGFAGYFVEEFQVDHVVVETWEPQLQRWRRFDPEVASPLPRLASPRDIPAGRGAPFVTAAEVWRGYRAGEIDPDRYGVDPATEVRGVWFIHDAVILDAAFRAGHELLLWDAWDPMTDPSGPTEEQAGSVDRLASLIVAADAGDLDAERELIASMTDDPQLRPPDVVNTICPWGDPPVRSELRRGPAAVQS</sequence>
<evidence type="ECO:0000313" key="3">
    <source>
        <dbReference type="Proteomes" id="UP000199103"/>
    </source>
</evidence>
<proteinExistence type="predicted"/>
<feature type="domain" description="Transglutaminase-like" evidence="1">
    <location>
        <begin position="96"/>
        <end position="159"/>
    </location>
</feature>
<name>A0A1H1QU21_9ACTN</name>